<sequence length="1468" mass="161896">MEIVKLKMIKTDSKGDRTLRSVSPHRNAYKSDFHTIKCSFDGVKTDSVNKSYANGSSDTREDTRGRPFGNKVNKIKNIFLQMDGQQHEGQDARMVSKSDVSQYQFSSSANKIALDRGIGLDSQSTDKSQKVDDVEIDKAVLAEKFSVTRKLFERGMQDHPATESHISSKAISPVTSSKNSVEEKSPGKLMPGIEDTSSTPKVSPSSTSPPESKLEEKCDREEKKHVSRLSLNAGPISRRLENFIVDSDGEETNNKVIFRSTESYSEVHSPTEYSLPTSPVFGGFPKPTSPVFGGSPKPTSPVFGCSPKPTSPVFGCSPKPTSPVFECSPKPTSPVFGCSPKPTSPIFGGFPKPTTPFDGECSSAATTVTLPYFCNTFVTTVPKPWSPPKREQKHCLFFTGSYPSLDRADILDNDGMDSPVARSPTKEKPPQKNYSVDPNGVGVVRAELVVVHNESSESEENDENAAGKLAVESLMEGHDEPPRNHLSEAAKGEGSALGQVALEEERARGIWEEKLELRKEAQLESHVKDFREEDEAQEEESEQEAQIGHSPEDGMPPVVCGIENAAFVDDRDTDLEYVEDYDELPGLPDEEDPSPHRKVKFSTAPIRVFSTYSNTEYDRRNDDVDPVAASAEYELEKRLEKMDAFPVEIEKGENGLGISIIGMGVGADQGLEKLGIFIKTITEGGAAEKDGRIQVNDQIIEVDGISLVGVAQIFAATVLKNTKGRVSFLIGREKPGTQSEVARLIRETLEQEQSQRQQSFDEAHELMEEEYFEREDMVHGSRSSEGLAKTNEPGDEMFSSSKMAPTQLAFTYNELQLKYSVATAELSQLKEKLRKSEGERISQESRQAQLEHDIQENNDRIGKLEEYWLEAQTLVTTVNEHLVETQKQYEILEKKYNKAKKLLKEYQQKETEFLKKEEELKKALDEKEKQHVEHMERLKERLAVLESQPPEGGHWGHPSSKDTADGREESDWPDRNGQSDPNWRDVVPETPLLDISAHRAKGQLAQKSRRQPPSRKLREALGNSPCQERANEKEEACETEVPQQGDQASSPSLVPVLSAADQQEGPAPGSESGIKAQPSSMSSNIVQPAQRRGSTESSESPSTASPTEASSPSKSLELQSSGTKSDSKGKVKEIKDDTSDTSSTAKPKSWFPDFGGFRKSGGKGKKRGKDTPRGSLDSRGSGDLLESPGDLSPSDTLSSTPNCMPFFRFGDRDRQASTSPSLPRAVTELSTEQNQDLKSKTNLSWSSLFSRSLDLSFSVIDDSNPGSPDLGLAGLVGEPCLSGRSHTLTFSSNETLDDEPALPGKEYQWQNRPVTEWTTTQVCHWLMGMNMDQYIEEFTAKGVNGQQLLHLDSDRLKTLGVLSQSDRATIKKKLKDMRKAQEKLEKLREKREKEALQCELDRHDGRHPATLSLQHGDVTPASDLGSSESGRIPGLFAGHAPVVGLVNRPVVSPSGLVVDRKPLYGLRG</sequence>
<dbReference type="PRINTS" id="PR01217">
    <property type="entry name" value="PRICHEXTENSN"/>
</dbReference>
<feature type="compositionally biased region" description="Basic and acidic residues" evidence="17">
    <location>
        <begin position="959"/>
        <end position="974"/>
    </location>
</feature>
<feature type="compositionally biased region" description="Polar residues" evidence="17">
    <location>
        <begin position="1228"/>
        <end position="1237"/>
    </location>
</feature>
<evidence type="ECO:0000256" key="6">
    <source>
        <dbReference type="ARBA" id="ARBA00022902"/>
    </source>
</evidence>
<feature type="coiled-coil region" evidence="16">
    <location>
        <begin position="812"/>
        <end position="846"/>
    </location>
</feature>
<feature type="compositionally biased region" description="Basic and acidic residues" evidence="17">
    <location>
        <begin position="1398"/>
        <end position="1407"/>
    </location>
</feature>
<dbReference type="STRING" id="1676925.ENSPKIP00000020483"/>
<dbReference type="CDD" id="cd09512">
    <property type="entry name" value="SAM_Neurabin-like"/>
    <property type="match status" value="1"/>
</dbReference>
<keyword evidence="10" id="KW-0206">Cytoskeleton</keyword>
<dbReference type="Gene3D" id="2.30.42.10">
    <property type="match status" value="1"/>
</dbReference>
<feature type="region of interest" description="Disordered" evidence="17">
    <location>
        <begin position="477"/>
        <end position="496"/>
    </location>
</feature>
<feature type="region of interest" description="Disordered" evidence="17">
    <location>
        <begin position="774"/>
        <end position="800"/>
    </location>
</feature>
<feature type="region of interest" description="Disordered" evidence="17">
    <location>
        <begin position="157"/>
        <end position="227"/>
    </location>
</feature>
<feature type="domain" description="SAM" evidence="18">
    <location>
        <begin position="1317"/>
        <end position="1380"/>
    </location>
</feature>
<feature type="compositionally biased region" description="Basic and acidic residues" evidence="17">
    <location>
        <begin position="212"/>
        <end position="224"/>
    </location>
</feature>
<evidence type="ECO:0000256" key="12">
    <source>
        <dbReference type="ARBA" id="ARBA00067399"/>
    </source>
</evidence>
<dbReference type="InterPro" id="IPR040645">
    <property type="entry name" value="Neurabin-1/2_PDZ"/>
</dbReference>
<feature type="domain" description="PDZ" evidence="19">
    <location>
        <begin position="646"/>
        <end position="734"/>
    </location>
</feature>
<feature type="compositionally biased region" description="Basic and acidic residues" evidence="17">
    <location>
        <begin position="477"/>
        <end position="491"/>
    </location>
</feature>
<dbReference type="GO" id="GO:0031175">
    <property type="term" value="P:neuron projection development"/>
    <property type="evidence" value="ECO:0007669"/>
    <property type="project" value="TreeGrafter"/>
</dbReference>
<evidence type="ECO:0000313" key="20">
    <source>
        <dbReference type="Ensembl" id="ENSPKIP00000020483.1"/>
    </source>
</evidence>
<evidence type="ECO:0000256" key="16">
    <source>
        <dbReference type="SAM" id="Coils"/>
    </source>
</evidence>
<dbReference type="GO" id="GO:0019722">
    <property type="term" value="P:calcium-mediated signaling"/>
    <property type="evidence" value="ECO:0007669"/>
    <property type="project" value="TreeGrafter"/>
</dbReference>
<dbReference type="InterPro" id="IPR013761">
    <property type="entry name" value="SAM/pointed_sf"/>
</dbReference>
<dbReference type="InterPro" id="IPR001478">
    <property type="entry name" value="PDZ"/>
</dbReference>
<keyword evidence="7" id="KW-0770">Synapse</keyword>
<feature type="compositionally biased region" description="Low complexity" evidence="17">
    <location>
        <begin position="1095"/>
        <end position="1121"/>
    </location>
</feature>
<dbReference type="SMART" id="SM00454">
    <property type="entry name" value="SAM"/>
    <property type="match status" value="1"/>
</dbReference>
<dbReference type="Proteomes" id="UP000261540">
    <property type="component" value="Unplaced"/>
</dbReference>
<evidence type="ECO:0000256" key="15">
    <source>
        <dbReference type="ARBA" id="ARBA00082439"/>
    </source>
</evidence>
<dbReference type="GO" id="GO:0007015">
    <property type="term" value="P:actin filament organization"/>
    <property type="evidence" value="ECO:0007669"/>
    <property type="project" value="TreeGrafter"/>
</dbReference>
<dbReference type="FunFam" id="2.30.42.10:FF:000010">
    <property type="entry name" value="Neurabin-1 isoform 1"/>
    <property type="match status" value="1"/>
</dbReference>
<dbReference type="SUPFAM" id="SSF47769">
    <property type="entry name" value="SAM/Pointed domain"/>
    <property type="match status" value="1"/>
</dbReference>
<dbReference type="FunFam" id="1.10.150.50:FF:000008">
    <property type="entry name" value="Neurabin-1 isoform 1-like protein"/>
    <property type="match status" value="1"/>
</dbReference>
<dbReference type="Pfam" id="PF07647">
    <property type="entry name" value="SAM_2"/>
    <property type="match status" value="1"/>
</dbReference>
<keyword evidence="3" id="KW-0963">Cytoplasm</keyword>
<keyword evidence="4" id="KW-0597">Phosphoprotein</keyword>
<feature type="region of interest" description="Disordered" evidence="17">
    <location>
        <begin position="49"/>
        <end position="68"/>
    </location>
</feature>
<evidence type="ECO:0000259" key="19">
    <source>
        <dbReference type="PROSITE" id="PS50106"/>
    </source>
</evidence>
<evidence type="ECO:0000256" key="7">
    <source>
        <dbReference type="ARBA" id="ARBA00023018"/>
    </source>
</evidence>
<feature type="compositionally biased region" description="Basic and acidic residues" evidence="17">
    <location>
        <begin position="1125"/>
        <end position="1138"/>
    </location>
</feature>
<dbReference type="SMART" id="SM00228">
    <property type="entry name" value="PDZ"/>
    <property type="match status" value="1"/>
</dbReference>
<reference evidence="20" key="2">
    <citation type="submission" date="2025-09" db="UniProtKB">
        <authorList>
            <consortium name="Ensembl"/>
        </authorList>
    </citation>
    <scope>IDENTIFICATION</scope>
</reference>
<evidence type="ECO:0000256" key="11">
    <source>
        <dbReference type="ARBA" id="ARBA00034103"/>
    </source>
</evidence>
<evidence type="ECO:0000256" key="17">
    <source>
        <dbReference type="SAM" id="MobiDB-lite"/>
    </source>
</evidence>
<dbReference type="GO" id="GO:0030425">
    <property type="term" value="C:dendrite"/>
    <property type="evidence" value="ECO:0007669"/>
    <property type="project" value="TreeGrafter"/>
</dbReference>
<evidence type="ECO:0000256" key="1">
    <source>
        <dbReference type="ARBA" id="ARBA00004245"/>
    </source>
</evidence>
<evidence type="ECO:0000256" key="13">
    <source>
        <dbReference type="ARBA" id="ARBA00076637"/>
    </source>
</evidence>
<organism evidence="20 21">
    <name type="scientific">Paramormyrops kingsleyae</name>
    <dbReference type="NCBI Taxonomy" id="1676925"/>
    <lineage>
        <taxon>Eukaryota</taxon>
        <taxon>Metazoa</taxon>
        <taxon>Chordata</taxon>
        <taxon>Craniata</taxon>
        <taxon>Vertebrata</taxon>
        <taxon>Euteleostomi</taxon>
        <taxon>Actinopterygii</taxon>
        <taxon>Neopterygii</taxon>
        <taxon>Teleostei</taxon>
        <taxon>Osteoglossocephala</taxon>
        <taxon>Osteoglossomorpha</taxon>
        <taxon>Osteoglossiformes</taxon>
        <taxon>Mormyridae</taxon>
        <taxon>Paramormyrops</taxon>
    </lineage>
</organism>
<feature type="compositionally biased region" description="Low complexity" evidence="17">
    <location>
        <begin position="196"/>
        <end position="211"/>
    </location>
</feature>
<keyword evidence="6" id="KW-0524">Neurogenesis</keyword>
<evidence type="ECO:0000259" key="18">
    <source>
        <dbReference type="PROSITE" id="PS50105"/>
    </source>
</evidence>
<name>A0A3B3RQD0_9TELE</name>
<dbReference type="Pfam" id="PF17817">
    <property type="entry name" value="PDZ_5"/>
    <property type="match status" value="1"/>
</dbReference>
<dbReference type="GO" id="GO:0051015">
    <property type="term" value="F:actin filament binding"/>
    <property type="evidence" value="ECO:0007669"/>
    <property type="project" value="TreeGrafter"/>
</dbReference>
<dbReference type="GO" id="GO:0015629">
    <property type="term" value="C:actin cytoskeleton"/>
    <property type="evidence" value="ECO:0007669"/>
    <property type="project" value="TreeGrafter"/>
</dbReference>
<feature type="region of interest" description="Disordered" evidence="17">
    <location>
        <begin position="529"/>
        <end position="555"/>
    </location>
</feature>
<evidence type="ECO:0000256" key="3">
    <source>
        <dbReference type="ARBA" id="ARBA00022490"/>
    </source>
</evidence>
<dbReference type="InterPro" id="IPR001660">
    <property type="entry name" value="SAM"/>
</dbReference>
<dbReference type="PANTHER" id="PTHR16154:SF26">
    <property type="entry name" value="PROTEIN PHOSPHATASE 1 REGULATORY SUBUNIT 9 LIKE"/>
    <property type="match status" value="1"/>
</dbReference>
<evidence type="ECO:0000256" key="2">
    <source>
        <dbReference type="ARBA" id="ARBA00022473"/>
    </source>
</evidence>
<keyword evidence="2" id="KW-0217">Developmental protein</keyword>
<dbReference type="Gene3D" id="1.10.150.50">
    <property type="entry name" value="Transcription Factor, Ets-1"/>
    <property type="match status" value="1"/>
</dbReference>
<feature type="region of interest" description="Disordered" evidence="17">
    <location>
        <begin position="409"/>
        <end position="439"/>
    </location>
</feature>
<evidence type="ECO:0000256" key="8">
    <source>
        <dbReference type="ARBA" id="ARBA00023054"/>
    </source>
</evidence>
<dbReference type="PANTHER" id="PTHR16154">
    <property type="entry name" value="NEURABIN"/>
    <property type="match status" value="1"/>
</dbReference>
<keyword evidence="21" id="KW-1185">Reference proteome</keyword>
<accession>A0A3B3RQD0</accession>
<feature type="compositionally biased region" description="Polar residues" evidence="17">
    <location>
        <begin position="1041"/>
        <end position="1052"/>
    </location>
</feature>
<evidence type="ECO:0000256" key="9">
    <source>
        <dbReference type="ARBA" id="ARBA00023203"/>
    </source>
</evidence>
<feature type="compositionally biased region" description="Acidic residues" evidence="17">
    <location>
        <begin position="532"/>
        <end position="543"/>
    </location>
</feature>
<dbReference type="GO" id="GO:0014069">
    <property type="term" value="C:postsynaptic density"/>
    <property type="evidence" value="ECO:0007669"/>
    <property type="project" value="TreeGrafter"/>
</dbReference>
<dbReference type="PROSITE" id="PS50105">
    <property type="entry name" value="SAM_DOMAIN"/>
    <property type="match status" value="1"/>
</dbReference>
<protein>
    <recommendedName>
        <fullName evidence="12">Neurabin-1</fullName>
    </recommendedName>
    <alternativeName>
        <fullName evidence="14">Neurabin-I</fullName>
    </alternativeName>
    <alternativeName>
        <fullName evidence="13">Neural tissue-specific F-actin-binding protein I</fullName>
    </alternativeName>
    <alternativeName>
        <fullName evidence="15">Protein phosphatase 1 regulatory subunit 9A</fullName>
    </alternativeName>
</protein>
<evidence type="ECO:0000256" key="14">
    <source>
        <dbReference type="ARBA" id="ARBA00077125"/>
    </source>
</evidence>
<feature type="compositionally biased region" description="Polar residues" evidence="17">
    <location>
        <begin position="1077"/>
        <end position="1087"/>
    </location>
</feature>
<keyword evidence="8 16" id="KW-0175">Coiled coil</keyword>
<dbReference type="InterPro" id="IPR043446">
    <property type="entry name" value="Neurabin-like"/>
</dbReference>
<feature type="compositionally biased region" description="Polar residues" evidence="17">
    <location>
        <begin position="1193"/>
        <end position="1202"/>
    </location>
</feature>
<dbReference type="InterPro" id="IPR036034">
    <property type="entry name" value="PDZ_sf"/>
</dbReference>
<dbReference type="SUPFAM" id="SSF50156">
    <property type="entry name" value="PDZ domain-like"/>
    <property type="match status" value="1"/>
</dbReference>
<dbReference type="Pfam" id="PF00595">
    <property type="entry name" value="PDZ"/>
    <property type="match status" value="1"/>
</dbReference>
<evidence type="ECO:0000256" key="4">
    <source>
        <dbReference type="ARBA" id="ARBA00022553"/>
    </source>
</evidence>
<dbReference type="CDD" id="cd06790">
    <property type="entry name" value="PDZ_neurabin-like"/>
    <property type="match status" value="1"/>
</dbReference>
<keyword evidence="5" id="KW-0221">Differentiation</keyword>
<feature type="compositionally biased region" description="Polar residues" evidence="17">
    <location>
        <begin position="164"/>
        <end position="179"/>
    </location>
</feature>
<dbReference type="GeneTree" id="ENSGT00940000164127"/>
<feature type="region of interest" description="Disordered" evidence="17">
    <location>
        <begin position="1398"/>
        <end position="1426"/>
    </location>
</feature>
<reference evidence="20" key="1">
    <citation type="submission" date="2025-08" db="UniProtKB">
        <authorList>
            <consortium name="Ensembl"/>
        </authorList>
    </citation>
    <scope>IDENTIFICATION</scope>
</reference>
<keyword evidence="9" id="KW-0009">Actin-binding</keyword>
<dbReference type="Ensembl" id="ENSPKIT00000001099.1">
    <property type="protein sequence ID" value="ENSPKIP00000020483.1"/>
    <property type="gene ID" value="ENSPKIG00000005245.1"/>
</dbReference>
<evidence type="ECO:0000313" key="21">
    <source>
        <dbReference type="Proteomes" id="UP000261540"/>
    </source>
</evidence>
<dbReference type="GO" id="GO:0005737">
    <property type="term" value="C:cytoplasm"/>
    <property type="evidence" value="ECO:0007669"/>
    <property type="project" value="TreeGrafter"/>
</dbReference>
<feature type="region of interest" description="Disordered" evidence="17">
    <location>
        <begin position="947"/>
        <end position="1237"/>
    </location>
</feature>
<evidence type="ECO:0000256" key="10">
    <source>
        <dbReference type="ARBA" id="ARBA00023212"/>
    </source>
</evidence>
<comment type="subcellular location">
    <subcellularLocation>
        <location evidence="1">Cytoplasm</location>
        <location evidence="1">Cytoskeleton</location>
    </subcellularLocation>
    <subcellularLocation>
        <location evidence="11">Synapse</location>
    </subcellularLocation>
</comment>
<dbReference type="PROSITE" id="PS50106">
    <property type="entry name" value="PDZ"/>
    <property type="match status" value="1"/>
</dbReference>
<evidence type="ECO:0000256" key="5">
    <source>
        <dbReference type="ARBA" id="ARBA00022782"/>
    </source>
</evidence>
<proteinExistence type="predicted"/>